<feature type="signal peptide" evidence="8">
    <location>
        <begin position="1"/>
        <end position="21"/>
    </location>
</feature>
<evidence type="ECO:0000313" key="11">
    <source>
        <dbReference type="Proteomes" id="UP000587991"/>
    </source>
</evidence>
<feature type="binding site" description="covalent" evidence="6">
    <location>
        <position position="79"/>
    </location>
    <ligand>
        <name>heme c</name>
        <dbReference type="ChEBI" id="CHEBI:61717"/>
    </ligand>
</feature>
<evidence type="ECO:0000259" key="9">
    <source>
        <dbReference type="PROSITE" id="PS51007"/>
    </source>
</evidence>
<dbReference type="RefSeq" id="WP_168876743.1">
    <property type="nucleotide sequence ID" value="NZ_JABAIM010000001.1"/>
</dbReference>
<evidence type="ECO:0000256" key="6">
    <source>
        <dbReference type="PIRSR" id="PIRSR602324-1"/>
    </source>
</evidence>
<evidence type="ECO:0000256" key="2">
    <source>
        <dbReference type="ARBA" id="ARBA00022617"/>
    </source>
</evidence>
<feature type="binding site" description="covalent" evidence="6">
    <location>
        <position position="35"/>
    </location>
    <ligand>
        <name>heme c</name>
        <dbReference type="ChEBI" id="CHEBI:61717"/>
    </ligand>
</feature>
<keyword evidence="1" id="KW-0813">Transport</keyword>
<dbReference type="GO" id="GO:0020037">
    <property type="term" value="F:heme binding"/>
    <property type="evidence" value="ECO:0007669"/>
    <property type="project" value="InterPro"/>
</dbReference>
<dbReference type="InterPro" id="IPR009056">
    <property type="entry name" value="Cyt_c-like_dom"/>
</dbReference>
<dbReference type="InterPro" id="IPR036909">
    <property type="entry name" value="Cyt_c-like_dom_sf"/>
</dbReference>
<keyword evidence="4" id="KW-0249">Electron transport</keyword>
<dbReference type="PRINTS" id="PR00606">
    <property type="entry name" value="CYTCHROMECID"/>
</dbReference>
<keyword evidence="8" id="KW-0732">Signal</keyword>
<dbReference type="AlphaFoldDB" id="A0A847S8L3"/>
<comment type="caution">
    <text evidence="10">The sequence shown here is derived from an EMBL/GenBank/DDBJ whole genome shotgun (WGS) entry which is preliminary data.</text>
</comment>
<dbReference type="PROSITE" id="PS51007">
    <property type="entry name" value="CYTC"/>
    <property type="match status" value="1"/>
</dbReference>
<dbReference type="EMBL" id="JABAIM010000001">
    <property type="protein sequence ID" value="NLR75195.1"/>
    <property type="molecule type" value="Genomic_DNA"/>
</dbReference>
<proteinExistence type="predicted"/>
<evidence type="ECO:0000256" key="5">
    <source>
        <dbReference type="ARBA" id="ARBA00023004"/>
    </source>
</evidence>
<evidence type="ECO:0000256" key="3">
    <source>
        <dbReference type="ARBA" id="ARBA00022723"/>
    </source>
</evidence>
<keyword evidence="2 6" id="KW-0349">Heme</keyword>
<sequence>MKPLLTSLLLAAAMLAGQAHASAELAQKNNCLACHSVDKKVVGPAFKDIAAKYKGQNVQAKLEEKVKKGGSGSFGPVPMPPNPQVSDADLKTLVKWILSQ</sequence>
<dbReference type="SUPFAM" id="SSF46626">
    <property type="entry name" value="Cytochrome c"/>
    <property type="match status" value="1"/>
</dbReference>
<feature type="binding site" description="covalent" evidence="6">
    <location>
        <position position="31"/>
    </location>
    <ligand>
        <name>heme c</name>
        <dbReference type="ChEBI" id="CHEBI:61717"/>
    </ligand>
</feature>
<reference evidence="10 11" key="1">
    <citation type="submission" date="2020-04" db="EMBL/GenBank/DDBJ databases">
        <title>Draft genome of Leeia sp. IMCC25680.</title>
        <authorList>
            <person name="Song J."/>
            <person name="Cho J.-C."/>
        </authorList>
    </citation>
    <scope>NUCLEOTIDE SEQUENCE [LARGE SCALE GENOMIC DNA]</scope>
    <source>
        <strain evidence="10 11">IMCC25680</strain>
    </source>
</reference>
<dbReference type="GO" id="GO:0009055">
    <property type="term" value="F:electron transfer activity"/>
    <property type="evidence" value="ECO:0007669"/>
    <property type="project" value="InterPro"/>
</dbReference>
<dbReference type="Pfam" id="PF00034">
    <property type="entry name" value="Cytochrom_C"/>
    <property type="match status" value="1"/>
</dbReference>
<name>A0A847S8L3_9NEIS</name>
<feature type="domain" description="Cytochrome c" evidence="9">
    <location>
        <begin position="12"/>
        <end position="100"/>
    </location>
</feature>
<dbReference type="Proteomes" id="UP000587991">
    <property type="component" value="Unassembled WGS sequence"/>
</dbReference>
<accession>A0A847S8L3</accession>
<evidence type="ECO:0000313" key="10">
    <source>
        <dbReference type="EMBL" id="NLR75195.1"/>
    </source>
</evidence>
<evidence type="ECO:0000256" key="4">
    <source>
        <dbReference type="ARBA" id="ARBA00022982"/>
    </source>
</evidence>
<keyword evidence="3 6" id="KW-0479">Metal-binding</keyword>
<evidence type="ECO:0000256" key="8">
    <source>
        <dbReference type="SAM" id="SignalP"/>
    </source>
</evidence>
<organism evidence="10 11">
    <name type="scientific">Leeia aquatica</name>
    <dbReference type="NCBI Taxonomy" id="2725557"/>
    <lineage>
        <taxon>Bacteria</taxon>
        <taxon>Pseudomonadati</taxon>
        <taxon>Pseudomonadota</taxon>
        <taxon>Betaproteobacteria</taxon>
        <taxon>Neisseriales</taxon>
        <taxon>Leeiaceae</taxon>
        <taxon>Leeia</taxon>
    </lineage>
</organism>
<comment type="PTM">
    <text evidence="6">Binds 1 heme c group covalently per subunit.</text>
</comment>
<keyword evidence="5 6" id="KW-0408">Iron</keyword>
<keyword evidence="11" id="KW-1185">Reference proteome</keyword>
<evidence type="ECO:0000256" key="7">
    <source>
        <dbReference type="SAM" id="MobiDB-lite"/>
    </source>
</evidence>
<feature type="region of interest" description="Disordered" evidence="7">
    <location>
        <begin position="67"/>
        <end position="86"/>
    </location>
</feature>
<dbReference type="Gene3D" id="1.10.760.10">
    <property type="entry name" value="Cytochrome c-like domain"/>
    <property type="match status" value="1"/>
</dbReference>
<feature type="chain" id="PRO_5032787062" evidence="8">
    <location>
        <begin position="22"/>
        <end position="100"/>
    </location>
</feature>
<evidence type="ECO:0000256" key="1">
    <source>
        <dbReference type="ARBA" id="ARBA00022448"/>
    </source>
</evidence>
<gene>
    <name evidence="10" type="ORF">HF682_08485</name>
</gene>
<dbReference type="GO" id="GO:0005506">
    <property type="term" value="F:iron ion binding"/>
    <property type="evidence" value="ECO:0007669"/>
    <property type="project" value="InterPro"/>
</dbReference>
<dbReference type="InterPro" id="IPR002324">
    <property type="entry name" value="Cyt_c_ID"/>
</dbReference>
<protein>
    <submittedName>
        <fullName evidence="10">C-type cytochrome</fullName>
    </submittedName>
</protein>